<keyword evidence="2" id="KW-1185">Reference proteome</keyword>
<protein>
    <recommendedName>
        <fullName evidence="3">DUF4180 domain-containing protein</fullName>
    </recommendedName>
</protein>
<organism evidence="1 2">
    <name type="scientific">Leeuwenhoekiella nanhaiensis</name>
    <dbReference type="NCBI Taxonomy" id="1655491"/>
    <lineage>
        <taxon>Bacteria</taxon>
        <taxon>Pseudomonadati</taxon>
        <taxon>Bacteroidota</taxon>
        <taxon>Flavobacteriia</taxon>
        <taxon>Flavobacteriales</taxon>
        <taxon>Flavobacteriaceae</taxon>
        <taxon>Leeuwenhoekiella</taxon>
    </lineage>
</organism>
<gene>
    <name evidence="1" type="ORF">CJ305_08355</name>
</gene>
<reference evidence="1 2" key="1">
    <citation type="submission" date="2017-08" db="EMBL/GenBank/DDBJ databases">
        <title>The whole genome shortgun sequences of strain Leeuwenhoekiella nanhaiensis G18 from the South China Sea.</title>
        <authorList>
            <person name="Liu Q."/>
        </authorList>
    </citation>
    <scope>NUCLEOTIDE SEQUENCE [LARGE SCALE GENOMIC DNA]</scope>
    <source>
        <strain evidence="1 2">G18</strain>
    </source>
</reference>
<dbReference type="AlphaFoldDB" id="A0A2G1VT86"/>
<evidence type="ECO:0000313" key="1">
    <source>
        <dbReference type="EMBL" id="PHQ29965.1"/>
    </source>
</evidence>
<dbReference type="OrthoDB" id="1442370at2"/>
<name>A0A2G1VT86_9FLAO</name>
<sequence length="122" mass="14269">MLLKTINYPFGVAKYYAKFIHFKFNEDLKEVVLEYSKQIFDDLENFYGSDKYVFISERGLETSLDPSFIKSLNLSKMKALAVVSPDAAERREELIKEQDHIKGSFAFFTSYEAAEHWARTFD</sequence>
<accession>A0A2G1VT86</accession>
<comment type="caution">
    <text evidence="1">The sequence shown here is derived from an EMBL/GenBank/DDBJ whole genome shotgun (WGS) entry which is preliminary data.</text>
</comment>
<dbReference type="EMBL" id="NQXA01000003">
    <property type="protein sequence ID" value="PHQ29965.1"/>
    <property type="molecule type" value="Genomic_DNA"/>
</dbReference>
<evidence type="ECO:0000313" key="2">
    <source>
        <dbReference type="Proteomes" id="UP000229433"/>
    </source>
</evidence>
<proteinExistence type="predicted"/>
<evidence type="ECO:0008006" key="3">
    <source>
        <dbReference type="Google" id="ProtNLM"/>
    </source>
</evidence>
<dbReference type="RefSeq" id="WP_099645806.1">
    <property type="nucleotide sequence ID" value="NZ_KZ319289.1"/>
</dbReference>
<dbReference type="Proteomes" id="UP000229433">
    <property type="component" value="Unassembled WGS sequence"/>
</dbReference>